<geneLocation type="plasmid" evidence="1 2">
    <name>pRK1-2</name>
</geneLocation>
<keyword evidence="1" id="KW-0614">Plasmid</keyword>
<sequence>MAGSRFAGHIRVWLLAAPLMLCVLAPMLPESERFEIGADEQTSVEAVLGDVRASGATGAANERFRAWFVDSGLLRSSLSGSASSSALSDAGASDLGRRWVRNFWMTIYRALYRAAVAHTWAFGAIVFLIAMLNDGAVARHIKASAAGFASPLSFHLAAHGLLVTFGIGASALLVPVPLLAYCWSAAALLVGVLGWRLAASFHVNR</sequence>
<dbReference type="RefSeq" id="WP_150984875.1">
    <property type="nucleotide sequence ID" value="NZ_CP062806.1"/>
</dbReference>
<reference evidence="1 2" key="1">
    <citation type="submission" date="2020-10" db="EMBL/GenBank/DDBJ databases">
        <title>Complete genome sequence of Cupriavidus basilensis CCUG 49340T.</title>
        <authorList>
            <person name="Salva-Serra F."/>
            <person name="Donoso R.A."/>
            <person name="Cho K.H."/>
            <person name="Yoo J.A."/>
            <person name="Lee K."/>
            <person name="Yoon S.-H."/>
            <person name="Perez-Pantoja D."/>
            <person name="Moore E.R.B."/>
        </authorList>
    </citation>
    <scope>NUCLEOTIDE SEQUENCE [LARGE SCALE GENOMIC DNA]</scope>
    <source>
        <strain evidence="2">CCUG 49340</strain>
        <plasmid evidence="1 2">pRK1-2</plasmid>
    </source>
</reference>
<dbReference type="Proteomes" id="UP000397656">
    <property type="component" value="Plasmid pRK1-2"/>
</dbReference>
<protein>
    <submittedName>
        <fullName evidence="1">DUF4400 domain-containing protein</fullName>
    </submittedName>
</protein>
<dbReference type="Pfam" id="PF14348">
    <property type="entry name" value="DtrJ-like"/>
    <property type="match status" value="1"/>
</dbReference>
<accession>A0A643FZ14</accession>
<dbReference type="EMBL" id="CP062806">
    <property type="protein sequence ID" value="QOT82011.1"/>
    <property type="molecule type" value="Genomic_DNA"/>
</dbReference>
<name>A0A643FZ14_9BURK</name>
<dbReference type="InterPro" id="IPR022266">
    <property type="entry name" value="DtrJ-like"/>
</dbReference>
<organism evidence="1 2">
    <name type="scientific">Cupriavidus basilensis</name>
    <dbReference type="NCBI Taxonomy" id="68895"/>
    <lineage>
        <taxon>Bacteria</taxon>
        <taxon>Pseudomonadati</taxon>
        <taxon>Pseudomonadota</taxon>
        <taxon>Betaproteobacteria</taxon>
        <taxon>Burkholderiales</taxon>
        <taxon>Burkholderiaceae</taxon>
        <taxon>Cupriavidus</taxon>
    </lineage>
</organism>
<proteinExistence type="predicted"/>
<dbReference type="GeneID" id="98406989"/>
<evidence type="ECO:0000313" key="1">
    <source>
        <dbReference type="EMBL" id="QOT82011.1"/>
    </source>
</evidence>
<dbReference type="AlphaFoldDB" id="A0A643FZ14"/>
<gene>
    <name evidence="1" type="ORF">F7R26_039145</name>
</gene>
<evidence type="ECO:0000313" key="2">
    <source>
        <dbReference type="Proteomes" id="UP000397656"/>
    </source>
</evidence>